<evidence type="ECO:0000313" key="2">
    <source>
        <dbReference type="Proteomes" id="UP000214760"/>
    </source>
</evidence>
<evidence type="ECO:0008006" key="3">
    <source>
        <dbReference type="Google" id="ProtNLM"/>
    </source>
</evidence>
<dbReference type="RefSeq" id="WP_031471869.1">
    <property type="nucleotide sequence ID" value="NZ_FOZC01000003.1"/>
</dbReference>
<gene>
    <name evidence="1" type="ORF">SAMN02910262_00654</name>
</gene>
<sequence>MSLIMVRPEQVEHPYYVEPLGVHIGSSQELCYVIYNNLLIVMNDFVNDRLIDFIRRELGRPLLADRLSAWKSSRENPAEMLAIILDDCNYYTSREVSAFRQRIESLRKMSQSEFWKETADNYYRLRQYGTAVRYYEKILDEWRSGSMTDEFTANVWNNVGACYAGIFWFEKAMGAYEMSYNFRKEMTTIKKLYLLTLLNPELALKDRYRALISDEKRLAWKEELRKAFEEAGECQKVKDVERLFDRDPIRRAEGVEKIMSQWKREYRKML</sequence>
<dbReference type="Proteomes" id="UP000214760">
    <property type="component" value="Unassembled WGS sequence"/>
</dbReference>
<dbReference type="SUPFAM" id="SSF48452">
    <property type="entry name" value="TPR-like"/>
    <property type="match status" value="1"/>
</dbReference>
<accession>A0A1I6IR94</accession>
<reference evidence="1 2" key="1">
    <citation type="submission" date="2016-10" db="EMBL/GenBank/DDBJ databases">
        <authorList>
            <person name="de Groot N.N."/>
        </authorList>
    </citation>
    <scope>NUCLEOTIDE SEQUENCE [LARGE SCALE GENOMIC DNA]</scope>
    <source>
        <strain evidence="1 2">F</strain>
    </source>
</reference>
<proteinExistence type="predicted"/>
<evidence type="ECO:0000313" key="1">
    <source>
        <dbReference type="EMBL" id="SFR69139.1"/>
    </source>
</evidence>
<name>A0A1I6IR94_9FIRM</name>
<dbReference type="InterPro" id="IPR011990">
    <property type="entry name" value="TPR-like_helical_dom_sf"/>
</dbReference>
<protein>
    <recommendedName>
        <fullName evidence="3">Tetratricopeptide repeat-containing protein</fullName>
    </recommendedName>
</protein>
<dbReference type="Gene3D" id="1.25.40.10">
    <property type="entry name" value="Tetratricopeptide repeat domain"/>
    <property type="match status" value="1"/>
</dbReference>
<dbReference type="AlphaFoldDB" id="A0A1I6IR94"/>
<dbReference type="EMBL" id="FOZC01000003">
    <property type="protein sequence ID" value="SFR69139.1"/>
    <property type="molecule type" value="Genomic_DNA"/>
</dbReference>
<organism evidence="1 2">
    <name type="scientific">[Clostridium] aminophilum</name>
    <dbReference type="NCBI Taxonomy" id="1526"/>
    <lineage>
        <taxon>Bacteria</taxon>
        <taxon>Bacillati</taxon>
        <taxon>Bacillota</taxon>
        <taxon>Clostridia</taxon>
        <taxon>Lachnospirales</taxon>
        <taxon>Lachnospiraceae</taxon>
    </lineage>
</organism>